<dbReference type="SUPFAM" id="SSF88633">
    <property type="entry name" value="Positive stranded ssRNA viruses"/>
    <property type="match status" value="2"/>
</dbReference>
<evidence type="ECO:0000259" key="4">
    <source>
        <dbReference type="Pfam" id="PF00073"/>
    </source>
</evidence>
<protein>
    <recommendedName>
        <fullName evidence="4">Picornavirus capsid domain-containing protein</fullName>
    </recommendedName>
</protein>
<evidence type="ECO:0000256" key="2">
    <source>
        <dbReference type="ARBA" id="ARBA00022561"/>
    </source>
</evidence>
<dbReference type="Gene3D" id="2.60.120.20">
    <property type="match status" value="2"/>
</dbReference>
<evidence type="ECO:0000256" key="3">
    <source>
        <dbReference type="ARBA" id="ARBA00022844"/>
    </source>
</evidence>
<dbReference type="InterPro" id="IPR001676">
    <property type="entry name" value="Picornavirus_capsid"/>
</dbReference>
<keyword evidence="3" id="KW-0946">Virion</keyword>
<dbReference type="Pfam" id="PF00073">
    <property type="entry name" value="Rhv"/>
    <property type="match status" value="1"/>
</dbReference>
<dbReference type="GO" id="GO:0019028">
    <property type="term" value="C:viral capsid"/>
    <property type="evidence" value="ECO:0007669"/>
    <property type="project" value="UniProtKB-KW"/>
</dbReference>
<comment type="subcellular location">
    <subcellularLocation>
        <location evidence="1">Virion</location>
    </subcellularLocation>
</comment>
<reference evidence="5" key="1">
    <citation type="journal article" date="2024" name="Microb. Genom.">
        <title>The hidden RNA viruses in Blattodea (cockroach and termite).</title>
        <authorList>
            <person name="Fan J."/>
            <person name="Jiang S."/>
            <person name="Li W."/>
            <person name="Li J."/>
            <person name="Pang R."/>
            <person name="Wu H."/>
        </authorList>
    </citation>
    <scope>NUCLEOTIDE SEQUENCE</scope>
</reference>
<evidence type="ECO:0000313" key="5">
    <source>
        <dbReference type="EMBL" id="DBA56442.1"/>
    </source>
</evidence>
<organism evidence="5">
    <name type="scientific">Indotermes dicistro-like virus 1</name>
    <dbReference type="NCBI Taxonomy" id="3032218"/>
    <lineage>
        <taxon>Viruses</taxon>
        <taxon>Riboviria</taxon>
        <taxon>Orthornavirae</taxon>
        <taxon>Pisuviricota</taxon>
        <taxon>Pisoniviricetes</taxon>
        <taxon>Picornavirales</taxon>
        <taxon>Dicistroviridae</taxon>
    </lineage>
</organism>
<dbReference type="GO" id="GO:0005198">
    <property type="term" value="F:structural molecule activity"/>
    <property type="evidence" value="ECO:0007669"/>
    <property type="project" value="InterPro"/>
</dbReference>
<feature type="domain" description="Picornavirus capsid" evidence="4">
    <location>
        <begin position="350"/>
        <end position="447"/>
    </location>
</feature>
<name>A0AAT9JND8_9VIRU</name>
<proteinExistence type="predicted"/>
<accession>A0AAT9JND8</accession>
<dbReference type="InterPro" id="IPR029053">
    <property type="entry name" value="Viral_coat"/>
</dbReference>
<sequence length="700" mass="76181">MATMMTMNSMMNSTNTITVDSGASGAEVPMGAEAFLDTSSPTIAAGSAPVDGATSKLNIQQTPDGDLDMYNQDFLEDGGAENTPIGNVPIIENYDVESIISWMSRNHHVVTWGTYDAVLTVNSALIERISAGKLDYFQYFRGDITFQVRYNYPTTCFGANILYWNPGSVASDFNAALIKEIVSFQGSVATLHVPWFYPVAFYDRLRTGQVFGSLRMVPVAGMTAVTDLVPVPLFQVYMSFSNISVCNPVPVSLQGPVLGLLAGVGLSVGTGVATSVTANAVINNSSSAVGSGQNVLRMFNEGLNLMRQDGLDPAPSGARTNPDLKPIGSDFAVDTYDQLGLVSSYHAIQWTGVPYLLVPERHAWYDSLIRIHAYSRANFVVKLHFLGTPFHTGRLRITYLSSRAVALYDPSDAIGLSRGPSILWDIEDEKAIELYVPYTSVLEYDNYPSLLLTSDTDFTSAFGNTANPYILAEVGFTDMHVLGYDSIEAAPDPVVAANRFVLGTVKPRPTILPRLQGYQVEEFFTPTHTSEDEYNLDIRTTLRRPTPIVESSTSREIMEFGTGSTINPVTLIYPLSAVVPTLSGACVPLLGFMCAFRGSIKISVVASNPQSSVSIEPIFPTASGPLGRVVTGTGFGEIIIPYMTLYLFYYGDFEQTPAIQVHLSDLDSTFQVWISFLADLEPLYPILATREVNLWTLASV</sequence>
<evidence type="ECO:0000256" key="1">
    <source>
        <dbReference type="ARBA" id="ARBA00004328"/>
    </source>
</evidence>
<dbReference type="EMBL" id="BK063190">
    <property type="protein sequence ID" value="DBA56442.1"/>
    <property type="molecule type" value="Genomic_RNA"/>
</dbReference>
<keyword evidence="2" id="KW-0167">Capsid protein</keyword>